<feature type="region of interest" description="Disordered" evidence="1">
    <location>
        <begin position="1"/>
        <end position="75"/>
    </location>
</feature>
<feature type="non-terminal residue" evidence="2">
    <location>
        <position position="75"/>
    </location>
</feature>
<protein>
    <submittedName>
        <fullName evidence="2 3">Uncharacterized protein</fullName>
    </submittedName>
</protein>
<proteinExistence type="predicted"/>
<name>B7P852_IXOSC</name>
<dbReference type="EMBL" id="ABJB010769067">
    <property type="status" value="NOT_ANNOTATED_CDS"/>
    <property type="molecule type" value="Genomic_DNA"/>
</dbReference>
<feature type="compositionally biased region" description="Polar residues" evidence="1">
    <location>
        <begin position="1"/>
        <end position="11"/>
    </location>
</feature>
<dbReference type="VEuPathDB" id="VectorBase:ISCW003025"/>
<evidence type="ECO:0000256" key="1">
    <source>
        <dbReference type="SAM" id="MobiDB-lite"/>
    </source>
</evidence>
<reference evidence="3" key="2">
    <citation type="submission" date="2020-05" db="UniProtKB">
        <authorList>
            <consortium name="EnsemblMetazoa"/>
        </authorList>
    </citation>
    <scope>IDENTIFICATION</scope>
    <source>
        <strain evidence="3">wikel</strain>
    </source>
</reference>
<dbReference type="EnsemblMetazoa" id="ISCW003025-RA">
    <property type="protein sequence ID" value="ISCW003025-PA"/>
    <property type="gene ID" value="ISCW003025"/>
</dbReference>
<dbReference type="PaxDb" id="6945-B7P852"/>
<dbReference type="Proteomes" id="UP000001555">
    <property type="component" value="Unassembled WGS sequence"/>
</dbReference>
<feature type="compositionally biased region" description="Polar residues" evidence="1">
    <location>
        <begin position="46"/>
        <end position="59"/>
    </location>
</feature>
<dbReference type="HOGENOM" id="CLU_2678067_0_0_1"/>
<evidence type="ECO:0000313" key="4">
    <source>
        <dbReference type="Proteomes" id="UP000001555"/>
    </source>
</evidence>
<dbReference type="InParanoid" id="B7P852"/>
<feature type="non-terminal residue" evidence="2">
    <location>
        <position position="1"/>
    </location>
</feature>
<reference evidence="2 4" key="1">
    <citation type="submission" date="2008-03" db="EMBL/GenBank/DDBJ databases">
        <title>Annotation of Ixodes scapularis.</title>
        <authorList>
            <consortium name="Ixodes scapularis Genome Project Consortium"/>
            <person name="Caler E."/>
            <person name="Hannick L.I."/>
            <person name="Bidwell S."/>
            <person name="Joardar V."/>
            <person name="Thiagarajan M."/>
            <person name="Amedeo P."/>
            <person name="Galinsky K.J."/>
            <person name="Schobel S."/>
            <person name="Inman J."/>
            <person name="Hostetler J."/>
            <person name="Miller J."/>
            <person name="Hammond M."/>
            <person name="Megy K."/>
            <person name="Lawson D."/>
            <person name="Kodira C."/>
            <person name="Sutton G."/>
            <person name="Meyer J."/>
            <person name="Hill C.A."/>
            <person name="Birren B."/>
            <person name="Nene V."/>
            <person name="Collins F."/>
            <person name="Alarcon-Chaidez F."/>
            <person name="Wikel S."/>
            <person name="Strausberg R."/>
        </authorList>
    </citation>
    <scope>NUCLEOTIDE SEQUENCE [LARGE SCALE GENOMIC DNA]</scope>
    <source>
        <strain evidence="4">Wikel</strain>
        <strain evidence="2">Wikel colony</strain>
    </source>
</reference>
<accession>B7P852</accession>
<evidence type="ECO:0000313" key="3">
    <source>
        <dbReference type="EnsemblMetazoa" id="ISCW003025-PA"/>
    </source>
</evidence>
<evidence type="ECO:0000313" key="2">
    <source>
        <dbReference type="EMBL" id="EEC02774.1"/>
    </source>
</evidence>
<keyword evidence="4" id="KW-1185">Reference proteome</keyword>
<dbReference type="AlphaFoldDB" id="B7P852"/>
<gene>
    <name evidence="2" type="ORF">IscW_ISCW003025</name>
</gene>
<dbReference type="EMBL" id="DS655605">
    <property type="protein sequence ID" value="EEC02774.1"/>
    <property type="molecule type" value="Genomic_DNA"/>
</dbReference>
<sequence length="75" mass="7914">NPPSPGLTNQDGYPPLPPYTGQSYPPGSQGYPPFRGPGYPPAEGSYTFTGGQQPPTNENPRGLVAPEVGYSAMQY</sequence>
<organism>
    <name type="scientific">Ixodes scapularis</name>
    <name type="common">Black-legged tick</name>
    <name type="synonym">Deer tick</name>
    <dbReference type="NCBI Taxonomy" id="6945"/>
    <lineage>
        <taxon>Eukaryota</taxon>
        <taxon>Metazoa</taxon>
        <taxon>Ecdysozoa</taxon>
        <taxon>Arthropoda</taxon>
        <taxon>Chelicerata</taxon>
        <taxon>Arachnida</taxon>
        <taxon>Acari</taxon>
        <taxon>Parasitiformes</taxon>
        <taxon>Ixodida</taxon>
        <taxon>Ixodoidea</taxon>
        <taxon>Ixodidae</taxon>
        <taxon>Ixodinae</taxon>
        <taxon>Ixodes</taxon>
    </lineage>
</organism>